<dbReference type="AlphaFoldDB" id="J5JAY5"/>
<evidence type="ECO:0000313" key="3">
    <source>
        <dbReference type="Proteomes" id="UP000002762"/>
    </source>
</evidence>
<protein>
    <submittedName>
        <fullName evidence="2">Uncharacterized protein</fullName>
    </submittedName>
</protein>
<gene>
    <name evidence="2" type="ORF">BBA_09907</name>
</gene>
<evidence type="ECO:0000313" key="2">
    <source>
        <dbReference type="EMBL" id="EJP61161.1"/>
    </source>
</evidence>
<dbReference type="Proteomes" id="UP000002762">
    <property type="component" value="Unassembled WGS sequence"/>
</dbReference>
<dbReference type="STRING" id="655819.J5JAY5"/>
<dbReference type="HOGENOM" id="CLU_1389990_0_0_1"/>
<sequence>MSERIRELEKQLQHERREKEEAKAREENERREKEKEKLKNQKTTLTEYLHNCHFDIYQKLRLAGASESSTGLATSVDGKYYPKWLRPWTDFSAYHRQEHFNDIIRVCGEGRVFHQKSTTVDIGMSFDLQKDYSASMAIPDGADQSSVTPRLYERPTKARLLVDCYDSDGSDCNDSSDSGIDTNGRQNDNPNPRPVS</sequence>
<feature type="compositionally biased region" description="Low complexity" evidence="1">
    <location>
        <begin position="172"/>
        <end position="181"/>
    </location>
</feature>
<dbReference type="EMBL" id="JH725222">
    <property type="protein sequence ID" value="EJP61161.1"/>
    <property type="molecule type" value="Genomic_DNA"/>
</dbReference>
<dbReference type="RefSeq" id="XP_008603226.1">
    <property type="nucleotide sequence ID" value="XM_008605004.1"/>
</dbReference>
<proteinExistence type="predicted"/>
<reference evidence="2 3" key="1">
    <citation type="journal article" date="2012" name="Sci. Rep.">
        <title>Genomic perspectives on the evolution of fungal entomopathogenicity in Beauveria bassiana.</title>
        <authorList>
            <person name="Xiao G."/>
            <person name="Ying S.H."/>
            <person name="Zheng P."/>
            <person name="Wang Z.L."/>
            <person name="Zhang S."/>
            <person name="Xie X.Q."/>
            <person name="Shang Y."/>
            <person name="St Leger R.J."/>
            <person name="Zhao G.P."/>
            <person name="Wang C."/>
            <person name="Feng M.G."/>
        </authorList>
    </citation>
    <scope>NUCLEOTIDE SEQUENCE [LARGE SCALE GENOMIC DNA]</scope>
    <source>
        <strain evidence="2 3">ARSEF 2860</strain>
    </source>
</reference>
<accession>J5JAY5</accession>
<name>J5JAY5_BEAB2</name>
<dbReference type="InParanoid" id="J5JAY5"/>
<dbReference type="GeneID" id="19892919"/>
<feature type="region of interest" description="Disordered" evidence="1">
    <location>
        <begin position="169"/>
        <end position="196"/>
    </location>
</feature>
<organism evidence="2 3">
    <name type="scientific">Beauveria bassiana (strain ARSEF 2860)</name>
    <name type="common">White muscardine disease fungus</name>
    <name type="synonym">Tritirachium shiotae</name>
    <dbReference type="NCBI Taxonomy" id="655819"/>
    <lineage>
        <taxon>Eukaryota</taxon>
        <taxon>Fungi</taxon>
        <taxon>Dikarya</taxon>
        <taxon>Ascomycota</taxon>
        <taxon>Pezizomycotina</taxon>
        <taxon>Sordariomycetes</taxon>
        <taxon>Hypocreomycetidae</taxon>
        <taxon>Hypocreales</taxon>
        <taxon>Cordycipitaceae</taxon>
        <taxon>Beauveria</taxon>
    </lineage>
</organism>
<keyword evidence="3" id="KW-1185">Reference proteome</keyword>
<evidence type="ECO:0000256" key="1">
    <source>
        <dbReference type="SAM" id="MobiDB-lite"/>
    </source>
</evidence>
<feature type="region of interest" description="Disordered" evidence="1">
    <location>
        <begin position="1"/>
        <end position="38"/>
    </location>
</feature>